<name>T0ZU14_9ZZZZ</name>
<reference evidence="1" key="2">
    <citation type="journal article" date="2014" name="ISME J.">
        <title>Microbial stratification in low pH oxic and suboxic macroscopic growths along an acid mine drainage.</title>
        <authorList>
            <person name="Mendez-Garcia C."/>
            <person name="Mesa V."/>
            <person name="Sprenger R.R."/>
            <person name="Richter M."/>
            <person name="Diez M.S."/>
            <person name="Solano J."/>
            <person name="Bargiela R."/>
            <person name="Golyshina O.V."/>
            <person name="Manteca A."/>
            <person name="Ramos J.L."/>
            <person name="Gallego J.R."/>
            <person name="Llorente I."/>
            <person name="Martins Dos Santos V.A."/>
            <person name="Jensen O.N."/>
            <person name="Pelaez A.I."/>
            <person name="Sanchez J."/>
            <person name="Ferrer M."/>
        </authorList>
    </citation>
    <scope>NUCLEOTIDE SEQUENCE</scope>
</reference>
<protein>
    <submittedName>
        <fullName evidence="1">Uncharacterized protein</fullName>
    </submittedName>
</protein>
<sequence>MSGGLKLFSGVGTSADDARNKYRRMSPLERYKYASELLDFEFPALGSPLCQQIKALIELRNGLTHFKPEWDTERVSHAKVKELLRGKIDRSPFLPPTESLFPLGWVSHNCAAWAVRSTVRFILEFERLSGVEGRLETFGDRFSDDG</sequence>
<organism evidence="1">
    <name type="scientific">mine drainage metagenome</name>
    <dbReference type="NCBI Taxonomy" id="410659"/>
    <lineage>
        <taxon>unclassified sequences</taxon>
        <taxon>metagenomes</taxon>
        <taxon>ecological metagenomes</taxon>
    </lineage>
</organism>
<dbReference type="EMBL" id="AUZZ01005860">
    <property type="protein sequence ID" value="EQD48057.1"/>
    <property type="molecule type" value="Genomic_DNA"/>
</dbReference>
<evidence type="ECO:0000313" key="1">
    <source>
        <dbReference type="EMBL" id="EQD48057.1"/>
    </source>
</evidence>
<reference evidence="1" key="1">
    <citation type="submission" date="2013-08" db="EMBL/GenBank/DDBJ databases">
        <authorList>
            <person name="Mendez C."/>
            <person name="Richter M."/>
            <person name="Ferrer M."/>
            <person name="Sanchez J."/>
        </authorList>
    </citation>
    <scope>NUCLEOTIDE SEQUENCE</scope>
</reference>
<gene>
    <name evidence="1" type="ORF">B2A_08154</name>
</gene>
<comment type="caution">
    <text evidence="1">The sequence shown here is derived from an EMBL/GenBank/DDBJ whole genome shotgun (WGS) entry which is preliminary data.</text>
</comment>
<dbReference type="AlphaFoldDB" id="T0ZU14"/>
<proteinExistence type="predicted"/>
<accession>T0ZU14</accession>